<dbReference type="AlphaFoldDB" id="A0A8K1CDN2"/>
<dbReference type="InterPro" id="IPR019515">
    <property type="entry name" value="VPS54_N"/>
</dbReference>
<keyword evidence="2 4" id="KW-0653">Protein transport</keyword>
<protein>
    <recommendedName>
        <fullName evidence="4">Exocyst complex component Sec8</fullName>
    </recommendedName>
</protein>
<dbReference type="Pfam" id="PF10475">
    <property type="entry name" value="Vps54_N"/>
    <property type="match status" value="1"/>
</dbReference>
<keyword evidence="7" id="KW-1185">Reference proteome</keyword>
<dbReference type="OrthoDB" id="272977at2759"/>
<evidence type="ECO:0000313" key="6">
    <source>
        <dbReference type="EMBL" id="TMW60875.1"/>
    </source>
</evidence>
<dbReference type="InterPro" id="IPR039682">
    <property type="entry name" value="Sec8/EXOC4"/>
</dbReference>
<reference evidence="6" key="1">
    <citation type="submission" date="2019-03" db="EMBL/GenBank/DDBJ databases">
        <title>Long read genome sequence of the mycoparasitic Pythium oligandrum ATCC 38472 isolated from sugarbeet rhizosphere.</title>
        <authorList>
            <person name="Gaulin E."/>
        </authorList>
    </citation>
    <scope>NUCLEOTIDE SEQUENCE</scope>
    <source>
        <strain evidence="6">ATCC 38472_TT</strain>
    </source>
</reference>
<sequence length="927" mass="104612">MQGIDATFFDKKFNVSRYMLRYVVGASNDEIRQEQLQRVAKFRAIADAEIAGVIDQNYTNFNTSLARFTVISNQLQDTREKIREVSKRATDGKNILSSKTKNLRELLLQKYEAKKVIDIINDIQYIEAAPSKIHVMMSERNFTGAVDMFTKSLDLVFSEKLVAFHAITGVRNTLMECKQSIEDNLVQELHHTIYMKGAFANFSKANQYSMAAIEHELSSDSFLDNEFDKIMFQSNQRDNDSSENAFAESNVALRGTNTFNALESAVKAVKKIHREMEVIGSLKSSLENELNEVVIEISLICRGIFNAGSYTSFENHFTEKKFGKHDHSTNFQTFLRLLFHVLRRIAQRHYLVAAYFNSNGDSYNYGMPDILHRITSLLERVLSDYLEELTATEANAATKDTDFSITSGDLFKLSRNKQPDDSSGMRLMLPHDYHGKVIEETRTRVCEASVFHLPVVYDDLQQISRDLQQFATASSASSSATTVFSSFLNMFIAMKWIPKVKAKAQQFLSMKYRGTGSSSTACRLPIPSDTSYQPPSIESLLFIAGELREMIIKMPDHLTELIGVLDATVLKWLDECAIIAKDIREPTLNHRQIIQSVSFSELLAAFHKYDRYQKAKRNAPIPFQHSKVAPVNAGKTAANTGVKPASEIIRQKEYELEKESYDPDAWSSTKGLLMDNSRIAMMAYINSACDYIAEFLQTVTTRGPRATGSFSQAPPPSSTLLGNSTSSAALQATSWKCSALADECLLFLRREIRLHCFYFLTQLASQRYDLKEDQATMAQDSVLCLNINLSAIEHALRPYLSSDKMALVFDGIDALLANILISNLQQMQGATMTKGGVQQMLLNIGALHQGLTGILYSYPTVGRAGYHFEYAKRYYQLLLLSETQLELFLLDNRKAYTPDAFKSLWRVETPHRVLGKGSQNKLDSLLR</sequence>
<dbReference type="Proteomes" id="UP000794436">
    <property type="component" value="Unassembled WGS sequence"/>
</dbReference>
<keyword evidence="1 4" id="KW-0813">Transport</keyword>
<evidence type="ECO:0000256" key="4">
    <source>
        <dbReference type="RuleBase" id="RU367079"/>
    </source>
</evidence>
<gene>
    <name evidence="6" type="ORF">Poli38472_000917</name>
</gene>
<dbReference type="PANTHER" id="PTHR14146">
    <property type="entry name" value="EXOCYST COMPLEX COMPONENT 4"/>
    <property type="match status" value="1"/>
</dbReference>
<evidence type="ECO:0000256" key="2">
    <source>
        <dbReference type="ARBA" id="ARBA00022927"/>
    </source>
</evidence>
<keyword evidence="4" id="KW-0268">Exocytosis</keyword>
<name>A0A8K1CDN2_PYTOL</name>
<comment type="similarity">
    <text evidence="4">Belongs to the SEC8 family.</text>
</comment>
<dbReference type="EMBL" id="SPLM01000108">
    <property type="protein sequence ID" value="TMW60875.1"/>
    <property type="molecule type" value="Genomic_DNA"/>
</dbReference>
<dbReference type="GO" id="GO:0006893">
    <property type="term" value="P:Golgi to plasma membrane transport"/>
    <property type="evidence" value="ECO:0007669"/>
    <property type="project" value="TreeGrafter"/>
</dbReference>
<proteinExistence type="inferred from homology"/>
<dbReference type="PANTHER" id="PTHR14146:SF0">
    <property type="entry name" value="EXOCYST COMPLEX COMPONENT 4"/>
    <property type="match status" value="1"/>
</dbReference>
<evidence type="ECO:0000256" key="3">
    <source>
        <dbReference type="ARBA" id="ARBA00023054"/>
    </source>
</evidence>
<dbReference type="GO" id="GO:0000145">
    <property type="term" value="C:exocyst"/>
    <property type="evidence" value="ECO:0007669"/>
    <property type="project" value="UniProtKB-UniRule"/>
</dbReference>
<dbReference type="GO" id="GO:0090522">
    <property type="term" value="P:vesicle tethering involved in exocytosis"/>
    <property type="evidence" value="ECO:0007669"/>
    <property type="project" value="UniProtKB-UniRule"/>
</dbReference>
<comment type="function">
    <text evidence="4">Component of the exocyst complex involved in the docking of exocytic vesicles with fusion sites on the plasma membrane.</text>
</comment>
<dbReference type="GO" id="GO:0006612">
    <property type="term" value="P:protein targeting to membrane"/>
    <property type="evidence" value="ECO:0007669"/>
    <property type="project" value="UniProtKB-UniRule"/>
</dbReference>
<evidence type="ECO:0000256" key="1">
    <source>
        <dbReference type="ARBA" id="ARBA00022448"/>
    </source>
</evidence>
<comment type="caution">
    <text evidence="6">The sequence shown here is derived from an EMBL/GenBank/DDBJ whole genome shotgun (WGS) entry which is preliminary data.</text>
</comment>
<keyword evidence="3" id="KW-0175">Coiled coil</keyword>
<dbReference type="GO" id="GO:0015031">
    <property type="term" value="P:protein transport"/>
    <property type="evidence" value="ECO:0007669"/>
    <property type="project" value="UniProtKB-KW"/>
</dbReference>
<feature type="domain" description="Vacuolar protein sorting-associated protein 54 N-terminal" evidence="5">
    <location>
        <begin position="3"/>
        <end position="191"/>
    </location>
</feature>
<accession>A0A8K1CDN2</accession>
<organism evidence="6 7">
    <name type="scientific">Pythium oligandrum</name>
    <name type="common">Mycoparasitic fungus</name>
    <dbReference type="NCBI Taxonomy" id="41045"/>
    <lineage>
        <taxon>Eukaryota</taxon>
        <taxon>Sar</taxon>
        <taxon>Stramenopiles</taxon>
        <taxon>Oomycota</taxon>
        <taxon>Peronosporomycetes</taxon>
        <taxon>Pythiales</taxon>
        <taxon>Pythiaceae</taxon>
        <taxon>Pythium</taxon>
    </lineage>
</organism>
<evidence type="ECO:0000313" key="7">
    <source>
        <dbReference type="Proteomes" id="UP000794436"/>
    </source>
</evidence>
<evidence type="ECO:0000259" key="5">
    <source>
        <dbReference type="Pfam" id="PF10475"/>
    </source>
</evidence>